<dbReference type="WBParaSite" id="PSAMB.scaffold19662size797.g37925.t1">
    <property type="protein sequence ID" value="PSAMB.scaffold19662size797.g37925.t1"/>
    <property type="gene ID" value="PSAMB.scaffold19662size797.g37925"/>
</dbReference>
<name>A0A914VG49_9BILA</name>
<sequence length="80" mass="8828">MVRVHIVCSELRHDAGYDRCIEVVARAAIQLSYINKASLLNALVIFVENSSQAQHPGPRVRICQLIKNLIGNAVDCSNPD</sequence>
<proteinExistence type="predicted"/>
<keyword evidence="1" id="KW-1185">Reference proteome</keyword>
<dbReference type="AlphaFoldDB" id="A0A914VG49"/>
<dbReference type="Proteomes" id="UP000887566">
    <property type="component" value="Unplaced"/>
</dbReference>
<organism evidence="1 2">
    <name type="scientific">Plectus sambesii</name>
    <dbReference type="NCBI Taxonomy" id="2011161"/>
    <lineage>
        <taxon>Eukaryota</taxon>
        <taxon>Metazoa</taxon>
        <taxon>Ecdysozoa</taxon>
        <taxon>Nematoda</taxon>
        <taxon>Chromadorea</taxon>
        <taxon>Plectida</taxon>
        <taxon>Plectina</taxon>
        <taxon>Plectoidea</taxon>
        <taxon>Plectidae</taxon>
        <taxon>Plectus</taxon>
    </lineage>
</organism>
<evidence type="ECO:0000313" key="1">
    <source>
        <dbReference type="Proteomes" id="UP000887566"/>
    </source>
</evidence>
<accession>A0A914VG49</accession>
<reference evidence="2" key="1">
    <citation type="submission" date="2022-11" db="UniProtKB">
        <authorList>
            <consortium name="WormBaseParasite"/>
        </authorList>
    </citation>
    <scope>IDENTIFICATION</scope>
</reference>
<evidence type="ECO:0000313" key="2">
    <source>
        <dbReference type="WBParaSite" id="PSAMB.scaffold19662size797.g37925.t1"/>
    </source>
</evidence>
<protein>
    <submittedName>
        <fullName evidence="2">Uncharacterized protein</fullName>
    </submittedName>
</protein>